<keyword evidence="2" id="KW-0812">Transmembrane</keyword>
<name>A0ABM1F3K9_PRICU</name>
<protein>
    <submittedName>
        <fullName evidence="4 5">Uncharacterized protein LOC106818871</fullName>
    </submittedName>
</protein>
<evidence type="ECO:0000313" key="5">
    <source>
        <dbReference type="RefSeq" id="XP_014679037.1"/>
    </source>
</evidence>
<dbReference type="Proteomes" id="UP000695022">
    <property type="component" value="Unplaced"/>
</dbReference>
<keyword evidence="2" id="KW-1133">Transmembrane helix</keyword>
<keyword evidence="2" id="KW-0472">Membrane</keyword>
<keyword evidence="3" id="KW-1185">Reference proteome</keyword>
<reference evidence="4 5" key="1">
    <citation type="submission" date="2025-05" db="UniProtKB">
        <authorList>
            <consortium name="RefSeq"/>
        </authorList>
    </citation>
    <scope>IDENTIFICATION</scope>
</reference>
<feature type="transmembrane region" description="Helical" evidence="2">
    <location>
        <begin position="62"/>
        <end position="87"/>
    </location>
</feature>
<sequence>MRDSSQYSAAALLSPTSQVTVITSEGYMLEPMYASIAMSESAHPPLTQTLQDENAQNRFNNIAICCHVSVSIPLIVVGFFILVYAVLGRISVESPEGSLYFIGPILILAGAVFCCRVSMLRKRFLEQAEQTRLPGTNNNEEELPAHLIAAMIEPPPSYETVMAQPPRTSPVVSVTVPPPDRHVDGSAVVSPLSTIDGPALAQSANAAPASGAAASWMTNLALTGGALSWTAADYSSSSSSSDDAEPLPPTYEEYVRASQLSIRAADRPPPPSYTSLALSEPDLCRVSAATDADAAATRPRSSTNDASMLVRTLWTSHNLRHAAMTRAKAAAAAAKTAAGARDRQLSQDCNGDARDRETRGDDMPSVSVSL</sequence>
<evidence type="ECO:0000256" key="1">
    <source>
        <dbReference type="SAM" id="MobiDB-lite"/>
    </source>
</evidence>
<feature type="region of interest" description="Disordered" evidence="1">
    <location>
        <begin position="334"/>
        <end position="370"/>
    </location>
</feature>
<dbReference type="RefSeq" id="XP_014679030.1">
    <property type="nucleotide sequence ID" value="XM_014823544.1"/>
</dbReference>
<accession>A0ABM1F3K9</accession>
<proteinExistence type="predicted"/>
<dbReference type="GeneID" id="106818871"/>
<evidence type="ECO:0000256" key="2">
    <source>
        <dbReference type="SAM" id="Phobius"/>
    </source>
</evidence>
<evidence type="ECO:0000313" key="4">
    <source>
        <dbReference type="RefSeq" id="XP_014679030.1"/>
    </source>
</evidence>
<dbReference type="RefSeq" id="XP_014679037.1">
    <property type="nucleotide sequence ID" value="XM_014823551.1"/>
</dbReference>
<evidence type="ECO:0000313" key="3">
    <source>
        <dbReference type="Proteomes" id="UP000695022"/>
    </source>
</evidence>
<feature type="compositionally biased region" description="Basic and acidic residues" evidence="1">
    <location>
        <begin position="340"/>
        <end position="362"/>
    </location>
</feature>
<organism evidence="3 4">
    <name type="scientific">Priapulus caudatus</name>
    <name type="common">Priapulid worm</name>
    <dbReference type="NCBI Taxonomy" id="37621"/>
    <lineage>
        <taxon>Eukaryota</taxon>
        <taxon>Metazoa</taxon>
        <taxon>Ecdysozoa</taxon>
        <taxon>Scalidophora</taxon>
        <taxon>Priapulida</taxon>
        <taxon>Priapulimorpha</taxon>
        <taxon>Priapulimorphida</taxon>
        <taxon>Priapulidae</taxon>
        <taxon>Priapulus</taxon>
    </lineage>
</organism>
<feature type="transmembrane region" description="Helical" evidence="2">
    <location>
        <begin position="99"/>
        <end position="119"/>
    </location>
</feature>
<gene>
    <name evidence="4 5" type="primary">LOC106818871</name>
</gene>